<dbReference type="AlphaFoldDB" id="A0A9W4XWB0"/>
<organism evidence="2 3">
    <name type="scientific">Periconia digitata</name>
    <dbReference type="NCBI Taxonomy" id="1303443"/>
    <lineage>
        <taxon>Eukaryota</taxon>
        <taxon>Fungi</taxon>
        <taxon>Dikarya</taxon>
        <taxon>Ascomycota</taxon>
        <taxon>Pezizomycotina</taxon>
        <taxon>Dothideomycetes</taxon>
        <taxon>Pleosporomycetidae</taxon>
        <taxon>Pleosporales</taxon>
        <taxon>Massarineae</taxon>
        <taxon>Periconiaceae</taxon>
        <taxon>Periconia</taxon>
    </lineage>
</organism>
<keyword evidence="1" id="KW-1133">Transmembrane helix</keyword>
<dbReference type="Proteomes" id="UP001152607">
    <property type="component" value="Unassembled WGS sequence"/>
</dbReference>
<evidence type="ECO:0000256" key="1">
    <source>
        <dbReference type="SAM" id="Phobius"/>
    </source>
</evidence>
<sequence length="153" mass="16678">MQQCECFNPLNPIRSRLGGHLSGWDPPPPVLESLASACLQMFHSLVPTVISWFAGDIWATSLACSFVLYFFQFLLSIVLRCTPDAADGRLGAGCLLDCSPACTVLCSSTSAAVGRIHWLGRPCSHARTDDGPGLRVCQPVCAHRNPEQELHRR</sequence>
<keyword evidence="3" id="KW-1185">Reference proteome</keyword>
<comment type="caution">
    <text evidence="2">The sequence shown here is derived from an EMBL/GenBank/DDBJ whole genome shotgun (WGS) entry which is preliminary data.</text>
</comment>
<name>A0A9W4XWB0_9PLEO</name>
<proteinExistence type="predicted"/>
<protein>
    <submittedName>
        <fullName evidence="2">Uncharacterized protein</fullName>
    </submittedName>
</protein>
<evidence type="ECO:0000313" key="2">
    <source>
        <dbReference type="EMBL" id="CAI6335707.1"/>
    </source>
</evidence>
<dbReference type="EMBL" id="CAOQHR010000006">
    <property type="protein sequence ID" value="CAI6335707.1"/>
    <property type="molecule type" value="Genomic_DNA"/>
</dbReference>
<accession>A0A9W4XWB0</accession>
<feature type="transmembrane region" description="Helical" evidence="1">
    <location>
        <begin position="49"/>
        <end position="71"/>
    </location>
</feature>
<gene>
    <name evidence="2" type="ORF">PDIGIT_LOCUS8792</name>
</gene>
<keyword evidence="1" id="KW-0472">Membrane</keyword>
<keyword evidence="1" id="KW-0812">Transmembrane</keyword>
<evidence type="ECO:0000313" key="3">
    <source>
        <dbReference type="Proteomes" id="UP001152607"/>
    </source>
</evidence>
<reference evidence="2" key="1">
    <citation type="submission" date="2023-01" db="EMBL/GenBank/DDBJ databases">
        <authorList>
            <person name="Van Ghelder C."/>
            <person name="Rancurel C."/>
        </authorList>
    </citation>
    <scope>NUCLEOTIDE SEQUENCE</scope>
    <source>
        <strain evidence="2">CNCM I-4278</strain>
    </source>
</reference>